<reference evidence="2" key="1">
    <citation type="journal article" date="2022" name="Mol. Ecol. Resour.">
        <title>The genomes of chicory, endive, great burdock and yacon provide insights into Asteraceae palaeo-polyploidization history and plant inulin production.</title>
        <authorList>
            <person name="Fan W."/>
            <person name="Wang S."/>
            <person name="Wang H."/>
            <person name="Wang A."/>
            <person name="Jiang F."/>
            <person name="Liu H."/>
            <person name="Zhao H."/>
            <person name="Xu D."/>
            <person name="Zhang Y."/>
        </authorList>
    </citation>
    <scope>NUCLEOTIDE SEQUENCE [LARGE SCALE GENOMIC DNA]</scope>
    <source>
        <strain evidence="2">cv. Punajuju</strain>
    </source>
</reference>
<keyword evidence="2" id="KW-1185">Reference proteome</keyword>
<sequence length="184" mass="21172">MFEKIHLYLGRFPELNGMWLQELIFERRGFVMQIVGEITENTKERGIEERASIVLEKYKRNNGYRERRKASEGMGETYWEADVPSVRRNITVVDVRSRGDRLEHRGAISEVETPLSCYNSICNNPSTQTIWAVAENYIFEPAFVELIQGVPKAINTSATSASVIDPSNINSDFQNFKFKECPEI</sequence>
<dbReference type="EMBL" id="CM042012">
    <property type="protein sequence ID" value="KAI3751005.1"/>
    <property type="molecule type" value="Genomic_DNA"/>
</dbReference>
<organism evidence="1 2">
    <name type="scientific">Cichorium intybus</name>
    <name type="common">Chicory</name>
    <dbReference type="NCBI Taxonomy" id="13427"/>
    <lineage>
        <taxon>Eukaryota</taxon>
        <taxon>Viridiplantae</taxon>
        <taxon>Streptophyta</taxon>
        <taxon>Embryophyta</taxon>
        <taxon>Tracheophyta</taxon>
        <taxon>Spermatophyta</taxon>
        <taxon>Magnoliopsida</taxon>
        <taxon>eudicotyledons</taxon>
        <taxon>Gunneridae</taxon>
        <taxon>Pentapetalae</taxon>
        <taxon>asterids</taxon>
        <taxon>campanulids</taxon>
        <taxon>Asterales</taxon>
        <taxon>Asteraceae</taxon>
        <taxon>Cichorioideae</taxon>
        <taxon>Cichorieae</taxon>
        <taxon>Cichoriinae</taxon>
        <taxon>Cichorium</taxon>
    </lineage>
</organism>
<evidence type="ECO:0000313" key="1">
    <source>
        <dbReference type="EMBL" id="KAI3751005.1"/>
    </source>
</evidence>
<evidence type="ECO:0000313" key="2">
    <source>
        <dbReference type="Proteomes" id="UP001055811"/>
    </source>
</evidence>
<protein>
    <submittedName>
        <fullName evidence="1">Uncharacterized protein</fullName>
    </submittedName>
</protein>
<name>A0ACB9DWS5_CICIN</name>
<dbReference type="Proteomes" id="UP001055811">
    <property type="component" value="Linkage Group LG04"/>
</dbReference>
<comment type="caution">
    <text evidence="1">The sequence shown here is derived from an EMBL/GenBank/DDBJ whole genome shotgun (WGS) entry which is preliminary data.</text>
</comment>
<proteinExistence type="predicted"/>
<gene>
    <name evidence="1" type="ORF">L2E82_21992</name>
</gene>
<reference evidence="1 2" key="2">
    <citation type="journal article" date="2022" name="Mol. Ecol. Resour.">
        <title>The genomes of chicory, endive, great burdock and yacon provide insights into Asteraceae paleo-polyploidization history and plant inulin production.</title>
        <authorList>
            <person name="Fan W."/>
            <person name="Wang S."/>
            <person name="Wang H."/>
            <person name="Wang A."/>
            <person name="Jiang F."/>
            <person name="Liu H."/>
            <person name="Zhao H."/>
            <person name="Xu D."/>
            <person name="Zhang Y."/>
        </authorList>
    </citation>
    <scope>NUCLEOTIDE SEQUENCE [LARGE SCALE GENOMIC DNA]</scope>
    <source>
        <strain evidence="2">cv. Punajuju</strain>
        <tissue evidence="1">Leaves</tissue>
    </source>
</reference>
<accession>A0ACB9DWS5</accession>